<evidence type="ECO:0000256" key="5">
    <source>
        <dbReference type="PIRNR" id="PIRNR000723"/>
    </source>
</evidence>
<protein>
    <recommendedName>
        <fullName evidence="4 5">Carbamate kinase</fullName>
    </recommendedName>
</protein>
<keyword evidence="3 5" id="KW-0418">Kinase</keyword>
<dbReference type="GO" id="GO:0005829">
    <property type="term" value="C:cytosol"/>
    <property type="evidence" value="ECO:0007669"/>
    <property type="project" value="TreeGrafter"/>
</dbReference>
<dbReference type="GO" id="GO:0019546">
    <property type="term" value="P:L-arginine deiminase pathway"/>
    <property type="evidence" value="ECO:0007669"/>
    <property type="project" value="TreeGrafter"/>
</dbReference>
<dbReference type="RefSeq" id="WP_155307414.1">
    <property type="nucleotide sequence ID" value="NZ_AP021875.1"/>
</dbReference>
<dbReference type="Gene3D" id="3.40.1160.10">
    <property type="entry name" value="Acetylglutamate kinase-like"/>
    <property type="match status" value="1"/>
</dbReference>
<name>A0A5K7ZDC7_9BACT</name>
<dbReference type="InterPro" id="IPR001048">
    <property type="entry name" value="Asp/Glu/Uridylate_kinase"/>
</dbReference>
<evidence type="ECO:0000259" key="6">
    <source>
        <dbReference type="Pfam" id="PF00696"/>
    </source>
</evidence>
<accession>A0A5K7ZDC7</accession>
<dbReference type="NCBIfam" id="NF009007">
    <property type="entry name" value="PRK12352.1"/>
    <property type="match status" value="1"/>
</dbReference>
<dbReference type="KEGG" id="dwd:DSCW_62370"/>
<dbReference type="AlphaFoldDB" id="A0A5K7ZDC7"/>
<keyword evidence="2 5" id="KW-0808">Transferase</keyword>
<dbReference type="EMBL" id="AP021875">
    <property type="protein sequence ID" value="BBO78820.1"/>
    <property type="molecule type" value="Genomic_DNA"/>
</dbReference>
<evidence type="ECO:0000313" key="8">
    <source>
        <dbReference type="Proteomes" id="UP000427769"/>
    </source>
</evidence>
<dbReference type="OrthoDB" id="9766717at2"/>
<keyword evidence="8" id="KW-1185">Reference proteome</keyword>
<dbReference type="GO" id="GO:0008804">
    <property type="term" value="F:carbamate kinase activity"/>
    <property type="evidence" value="ECO:0007669"/>
    <property type="project" value="UniProtKB-UniRule"/>
</dbReference>
<dbReference type="NCBIfam" id="TIGR00746">
    <property type="entry name" value="arcC"/>
    <property type="match status" value="1"/>
</dbReference>
<evidence type="ECO:0000256" key="1">
    <source>
        <dbReference type="ARBA" id="ARBA00011066"/>
    </source>
</evidence>
<dbReference type="InterPro" id="IPR003964">
    <property type="entry name" value="Carb_kinase"/>
</dbReference>
<evidence type="ECO:0000256" key="4">
    <source>
        <dbReference type="NCBIfam" id="TIGR00746"/>
    </source>
</evidence>
<organism evidence="7 8">
    <name type="scientific">Desulfosarcina widdelii</name>
    <dbReference type="NCBI Taxonomy" id="947919"/>
    <lineage>
        <taxon>Bacteria</taxon>
        <taxon>Pseudomonadati</taxon>
        <taxon>Thermodesulfobacteriota</taxon>
        <taxon>Desulfobacteria</taxon>
        <taxon>Desulfobacterales</taxon>
        <taxon>Desulfosarcinaceae</taxon>
        <taxon>Desulfosarcina</taxon>
    </lineage>
</organism>
<feature type="domain" description="Aspartate/glutamate/uridylate kinase" evidence="6">
    <location>
        <begin position="6"/>
        <end position="290"/>
    </location>
</feature>
<dbReference type="PIRSF" id="PIRSF000723">
    <property type="entry name" value="Carbamate_kin"/>
    <property type="match status" value="1"/>
</dbReference>
<sequence length="309" mass="33509">MPNKPILLIAFGGNALIKKGQSGTASQQLSNLTAPLEQLAKLSRDYRIVITHGNGPQVGNLLLQQEACSEVPTMPLEIIGAMTQGQIGYMIESTLDTSLMFLGIEDKRFVTLITYVVVDDNDPGFANPTKPIGPFYSPEDADKVPYTLKMTDKGLRRVVASPRPKTIVERHEIKQLVDMDFIVICCGGGGIPVIRHGRKFTGVEAVIDKDLASSVLASEIRADLFVIATDVSGAYIDWGKDGQALLKSLSVEELREYSRQGQFPSGSMDPKVRAIAEFVEKTGNRGVICNLDDITEAIAGRSGTQVTRA</sequence>
<dbReference type="FunFam" id="3.40.1160.10:FF:000007">
    <property type="entry name" value="Carbamate kinase"/>
    <property type="match status" value="1"/>
</dbReference>
<dbReference type="Pfam" id="PF00696">
    <property type="entry name" value="AA_kinase"/>
    <property type="match status" value="1"/>
</dbReference>
<dbReference type="Proteomes" id="UP000427769">
    <property type="component" value="Chromosome"/>
</dbReference>
<dbReference type="CDD" id="cd04235">
    <property type="entry name" value="AAK_CK"/>
    <property type="match status" value="1"/>
</dbReference>
<dbReference type="PANTHER" id="PTHR30409:SF1">
    <property type="entry name" value="CARBAMATE KINASE-RELATED"/>
    <property type="match status" value="1"/>
</dbReference>
<dbReference type="PRINTS" id="PR01469">
    <property type="entry name" value="CARBMTKINASE"/>
</dbReference>
<proteinExistence type="inferred from homology"/>
<evidence type="ECO:0000313" key="7">
    <source>
        <dbReference type="EMBL" id="BBO78820.1"/>
    </source>
</evidence>
<dbReference type="InterPro" id="IPR036393">
    <property type="entry name" value="AceGlu_kinase-like_sf"/>
</dbReference>
<comment type="similarity">
    <text evidence="1 5">Belongs to the carbamate kinase family.</text>
</comment>
<evidence type="ECO:0000256" key="2">
    <source>
        <dbReference type="ARBA" id="ARBA00022679"/>
    </source>
</evidence>
<reference evidence="7 8" key="1">
    <citation type="submission" date="2019-11" db="EMBL/GenBank/DDBJ databases">
        <title>Comparative genomics of hydrocarbon-degrading Desulfosarcina strains.</title>
        <authorList>
            <person name="Watanabe M."/>
            <person name="Kojima H."/>
            <person name="Fukui M."/>
        </authorList>
    </citation>
    <scope>NUCLEOTIDE SEQUENCE [LARGE SCALE GENOMIC DNA]</scope>
    <source>
        <strain evidence="7 8">PP31</strain>
    </source>
</reference>
<dbReference type="PANTHER" id="PTHR30409">
    <property type="entry name" value="CARBAMATE KINASE"/>
    <property type="match status" value="1"/>
</dbReference>
<dbReference type="SUPFAM" id="SSF53633">
    <property type="entry name" value="Carbamate kinase-like"/>
    <property type="match status" value="1"/>
</dbReference>
<gene>
    <name evidence="7" type="primary">cpkA_2</name>
    <name evidence="7" type="ORF">DSCW_62370</name>
</gene>
<evidence type="ECO:0000256" key="3">
    <source>
        <dbReference type="ARBA" id="ARBA00022777"/>
    </source>
</evidence>